<accession>A0ABQ2RU83</accession>
<sequence length="124" mass="13379">MPRKNPKNTPIHAGTLPAALLAASSLEPRTAAQLLDTAQRRGQFPDADERAARHAAATLHAGTLLTRQGQGGQADPYRYTLTTTGEDTLEHLHVPHNHTPRGETVTTTNHTTHQAHPAPRPKTP</sequence>
<proteinExistence type="predicted"/>
<feature type="region of interest" description="Disordered" evidence="1">
    <location>
        <begin position="92"/>
        <end position="124"/>
    </location>
</feature>
<organism evidence="2 3">
    <name type="scientific">Deinococcus seoulensis</name>
    <dbReference type="NCBI Taxonomy" id="1837379"/>
    <lineage>
        <taxon>Bacteria</taxon>
        <taxon>Thermotogati</taxon>
        <taxon>Deinococcota</taxon>
        <taxon>Deinococci</taxon>
        <taxon>Deinococcales</taxon>
        <taxon>Deinococcaceae</taxon>
        <taxon>Deinococcus</taxon>
    </lineage>
</organism>
<evidence type="ECO:0000313" key="2">
    <source>
        <dbReference type="EMBL" id="GGR65701.1"/>
    </source>
</evidence>
<keyword evidence="3" id="KW-1185">Reference proteome</keyword>
<reference evidence="3" key="1">
    <citation type="journal article" date="2019" name="Int. J. Syst. Evol. Microbiol.">
        <title>The Global Catalogue of Microorganisms (GCM) 10K type strain sequencing project: providing services to taxonomists for standard genome sequencing and annotation.</title>
        <authorList>
            <consortium name="The Broad Institute Genomics Platform"/>
            <consortium name="The Broad Institute Genome Sequencing Center for Infectious Disease"/>
            <person name="Wu L."/>
            <person name="Ma J."/>
        </authorList>
    </citation>
    <scope>NUCLEOTIDE SEQUENCE [LARGE SCALE GENOMIC DNA]</scope>
    <source>
        <strain evidence="3">JCM 31404</strain>
    </source>
</reference>
<evidence type="ECO:0000313" key="3">
    <source>
        <dbReference type="Proteomes" id="UP000634308"/>
    </source>
</evidence>
<comment type="caution">
    <text evidence="2">The sequence shown here is derived from an EMBL/GenBank/DDBJ whole genome shotgun (WGS) entry which is preliminary data.</text>
</comment>
<evidence type="ECO:0000256" key="1">
    <source>
        <dbReference type="SAM" id="MobiDB-lite"/>
    </source>
</evidence>
<dbReference type="RefSeq" id="WP_189065812.1">
    <property type="nucleotide sequence ID" value="NZ_BMQM01000022.1"/>
</dbReference>
<name>A0ABQ2RU83_9DEIO</name>
<dbReference type="Proteomes" id="UP000634308">
    <property type="component" value="Unassembled WGS sequence"/>
</dbReference>
<gene>
    <name evidence="2" type="ORF">GCM10008959_30030</name>
</gene>
<dbReference type="EMBL" id="BMQM01000022">
    <property type="protein sequence ID" value="GGR65701.1"/>
    <property type="molecule type" value="Genomic_DNA"/>
</dbReference>
<protein>
    <submittedName>
        <fullName evidence="2">Uncharacterized protein</fullName>
    </submittedName>
</protein>